<feature type="transmembrane region" description="Helical" evidence="6">
    <location>
        <begin position="87"/>
        <end position="112"/>
    </location>
</feature>
<dbReference type="RefSeq" id="WP_015774721.1">
    <property type="nucleotide sequence ID" value="NC_013173.1"/>
</dbReference>
<dbReference type="AlphaFoldDB" id="C7LS84"/>
<keyword evidence="8" id="KW-1185">Reference proteome</keyword>
<dbReference type="Proteomes" id="UP000002216">
    <property type="component" value="Chromosome"/>
</dbReference>
<feature type="transmembrane region" description="Helical" evidence="6">
    <location>
        <begin position="351"/>
        <end position="371"/>
    </location>
</feature>
<proteinExistence type="predicted"/>
<comment type="subcellular location">
    <subcellularLocation>
        <location evidence="1">Cell membrane</location>
        <topology evidence="1">Multi-pass membrane protein</topology>
    </subcellularLocation>
</comment>
<evidence type="ECO:0000256" key="1">
    <source>
        <dbReference type="ARBA" id="ARBA00004651"/>
    </source>
</evidence>
<evidence type="ECO:0000313" key="7">
    <source>
        <dbReference type="EMBL" id="ACU90632.1"/>
    </source>
</evidence>
<dbReference type="GO" id="GO:0005886">
    <property type="term" value="C:plasma membrane"/>
    <property type="evidence" value="ECO:0007669"/>
    <property type="project" value="UniProtKB-SubCell"/>
</dbReference>
<keyword evidence="2" id="KW-1003">Cell membrane</keyword>
<reference evidence="7 8" key="1">
    <citation type="journal article" date="2009" name="Stand. Genomic Sci.">
        <title>Complete genome sequence of Desulfomicrobium baculatum type strain (X).</title>
        <authorList>
            <person name="Copeland A."/>
            <person name="Spring S."/>
            <person name="Goker M."/>
            <person name="Schneider S."/>
            <person name="Lapidus A."/>
            <person name="Del Rio T.G."/>
            <person name="Tice H."/>
            <person name="Cheng J.F."/>
            <person name="Chen F."/>
            <person name="Nolan M."/>
            <person name="Bruce D."/>
            <person name="Goodwin L."/>
            <person name="Pitluck S."/>
            <person name="Ivanova N."/>
            <person name="Mavrommatis K."/>
            <person name="Ovchinnikova G."/>
            <person name="Pati A."/>
            <person name="Chen A."/>
            <person name="Palaniappan K."/>
            <person name="Land M."/>
            <person name="Hauser L."/>
            <person name="Chang Y.J."/>
            <person name="Jeffries C.C."/>
            <person name="Meincke L."/>
            <person name="Sims D."/>
            <person name="Brettin T."/>
            <person name="Detter J.C."/>
            <person name="Han C."/>
            <person name="Chain P."/>
            <person name="Bristow J."/>
            <person name="Eisen J.A."/>
            <person name="Markowitz V."/>
            <person name="Hugenholtz P."/>
            <person name="Kyrpides N.C."/>
            <person name="Klenk H.P."/>
            <person name="Lucas S."/>
        </authorList>
    </citation>
    <scope>NUCLEOTIDE SEQUENCE [LARGE SCALE GENOMIC DNA]</scope>
    <source>
        <strain evidence="8">DSM 4028 / VKM B-1378 / X</strain>
    </source>
</reference>
<dbReference type="HOGENOM" id="CLU_530740_0_0_7"/>
<protein>
    <submittedName>
        <fullName evidence="7">Polysaccharide biosynthesis protein</fullName>
    </submittedName>
</protein>
<keyword evidence="4 6" id="KW-1133">Transmembrane helix</keyword>
<dbReference type="STRING" id="525897.Dbac_2555"/>
<evidence type="ECO:0000313" key="8">
    <source>
        <dbReference type="Proteomes" id="UP000002216"/>
    </source>
</evidence>
<dbReference type="KEGG" id="dba:Dbac_2555"/>
<evidence type="ECO:0000256" key="4">
    <source>
        <dbReference type="ARBA" id="ARBA00022989"/>
    </source>
</evidence>
<dbReference type="Pfam" id="PF13440">
    <property type="entry name" value="Polysacc_synt_3"/>
    <property type="match status" value="1"/>
</dbReference>
<name>C7LS84_DESBD</name>
<evidence type="ECO:0000256" key="5">
    <source>
        <dbReference type="ARBA" id="ARBA00023136"/>
    </source>
</evidence>
<feature type="transmembrane region" description="Helical" evidence="6">
    <location>
        <begin position="20"/>
        <end position="42"/>
    </location>
</feature>
<evidence type="ECO:0000256" key="3">
    <source>
        <dbReference type="ARBA" id="ARBA00022692"/>
    </source>
</evidence>
<feature type="transmembrane region" description="Helical" evidence="6">
    <location>
        <begin position="378"/>
        <end position="398"/>
    </location>
</feature>
<feature type="transmembrane region" description="Helical" evidence="6">
    <location>
        <begin position="468"/>
        <end position="492"/>
    </location>
</feature>
<keyword evidence="5 6" id="KW-0472">Membrane</keyword>
<evidence type="ECO:0000256" key="6">
    <source>
        <dbReference type="SAM" id="Phobius"/>
    </source>
</evidence>
<feature type="transmembrane region" description="Helical" evidence="6">
    <location>
        <begin position="147"/>
        <end position="169"/>
    </location>
</feature>
<evidence type="ECO:0000256" key="2">
    <source>
        <dbReference type="ARBA" id="ARBA00022475"/>
    </source>
</evidence>
<keyword evidence="3 6" id="KW-0812">Transmembrane</keyword>
<sequence length="513" mass="56205">MPAQIKNRTERAVKGALVSFLQYGTQMVLQLFLAPLVLRIAGQETLGAYALLMQVLGYLAMLDLGISVSLNVFMARATGCDDSGKRLVAVLSTARTFLCISNALIASIIFLFSTRLGIFFSSTQQTVESIQYGMLILATWQALKSPWSVFGIGLSATQNLATSGVIGIIGNAGRLIFSLGFLFLGMGLAGLILGHVLAEALNFTLSSWQFRKTYPSLKPRWGISDRVLLKEMLSFGLQSMLINIAWRLVYLTDNIVVGYLFGAAAVSVYYSTQMPTTIAFNIVNRIHDNASPALNEISARGEARKLRDSFLKLHRYSLLFALPLAGGIYLLNQKFVTLWVGSGQYAGDTMTTALAAFVLLTTINHLSFIFFISSGRILLFGIIGVLEGLTNLGLSIWLGKIIGLEGVMLASVIANIPATALVLYISMRRLGIGVLEYLRLCVFRSIVPATVGYLLAYMVGILLPSEGWFTFIAQGTTMVTVCGGVTYLFCLLNYEQDVVRRVFNKINFCQYYK</sequence>
<dbReference type="OrthoDB" id="580892at2"/>
<dbReference type="eggNOG" id="COG2244">
    <property type="taxonomic scope" value="Bacteria"/>
</dbReference>
<feature type="transmembrane region" description="Helical" evidence="6">
    <location>
        <begin position="248"/>
        <end position="270"/>
    </location>
</feature>
<feature type="transmembrane region" description="Helical" evidence="6">
    <location>
        <begin position="404"/>
        <end position="425"/>
    </location>
</feature>
<feature type="transmembrane region" description="Helical" evidence="6">
    <location>
        <begin position="176"/>
        <end position="198"/>
    </location>
</feature>
<accession>C7LS84</accession>
<feature type="transmembrane region" description="Helical" evidence="6">
    <location>
        <begin position="437"/>
        <end position="462"/>
    </location>
</feature>
<dbReference type="PANTHER" id="PTHR30250:SF26">
    <property type="entry name" value="PSMA PROTEIN"/>
    <property type="match status" value="1"/>
</dbReference>
<dbReference type="EMBL" id="CP001629">
    <property type="protein sequence ID" value="ACU90632.1"/>
    <property type="molecule type" value="Genomic_DNA"/>
</dbReference>
<organism evidence="7 8">
    <name type="scientific">Desulfomicrobium baculatum (strain DSM 4028 / VKM B-1378 / X)</name>
    <name type="common">Desulfovibrio baculatus</name>
    <dbReference type="NCBI Taxonomy" id="525897"/>
    <lineage>
        <taxon>Bacteria</taxon>
        <taxon>Pseudomonadati</taxon>
        <taxon>Thermodesulfobacteriota</taxon>
        <taxon>Desulfovibrionia</taxon>
        <taxon>Desulfovibrionales</taxon>
        <taxon>Desulfomicrobiaceae</taxon>
        <taxon>Desulfomicrobium</taxon>
    </lineage>
</organism>
<feature type="transmembrane region" description="Helical" evidence="6">
    <location>
        <begin position="48"/>
        <end position="75"/>
    </location>
</feature>
<gene>
    <name evidence="7" type="ordered locus">Dbac_2555</name>
</gene>
<feature type="transmembrane region" description="Helical" evidence="6">
    <location>
        <begin position="313"/>
        <end position="331"/>
    </location>
</feature>
<dbReference type="InterPro" id="IPR050833">
    <property type="entry name" value="Poly_Biosynth_Transport"/>
</dbReference>
<dbReference type="PANTHER" id="PTHR30250">
    <property type="entry name" value="PST FAMILY PREDICTED COLANIC ACID TRANSPORTER"/>
    <property type="match status" value="1"/>
</dbReference>